<evidence type="ECO:0000313" key="2">
    <source>
        <dbReference type="Proteomes" id="UP000547674"/>
    </source>
</evidence>
<comment type="caution">
    <text evidence="1">The sequence shown here is derived from an EMBL/GenBank/DDBJ whole genome shotgun (WGS) entry which is preliminary data.</text>
</comment>
<gene>
    <name evidence="1" type="ORF">HKN21_07825</name>
</gene>
<name>A0A7Y2H2F2_UNCEI</name>
<evidence type="ECO:0000313" key="1">
    <source>
        <dbReference type="EMBL" id="NNF06653.1"/>
    </source>
</evidence>
<proteinExistence type="predicted"/>
<dbReference type="Proteomes" id="UP000547674">
    <property type="component" value="Unassembled WGS sequence"/>
</dbReference>
<dbReference type="AlphaFoldDB" id="A0A7Y2H2F2"/>
<reference evidence="1 2" key="1">
    <citation type="submission" date="2020-03" db="EMBL/GenBank/DDBJ databases">
        <title>Metabolic flexibility allows generalist bacteria to become dominant in a frequently disturbed ecosystem.</title>
        <authorList>
            <person name="Chen Y.-J."/>
            <person name="Leung P.M."/>
            <person name="Bay S.K."/>
            <person name="Hugenholtz P."/>
            <person name="Kessler A.J."/>
            <person name="Shelley G."/>
            <person name="Waite D.W."/>
            <person name="Cook P.L."/>
            <person name="Greening C."/>
        </authorList>
    </citation>
    <scope>NUCLEOTIDE SEQUENCE [LARGE SCALE GENOMIC DNA]</scope>
    <source>
        <strain evidence="1">SS_bin_28</strain>
    </source>
</reference>
<protein>
    <submittedName>
        <fullName evidence="1">Uncharacterized protein</fullName>
    </submittedName>
</protein>
<organism evidence="1 2">
    <name type="scientific">Eiseniibacteriota bacterium</name>
    <dbReference type="NCBI Taxonomy" id="2212470"/>
    <lineage>
        <taxon>Bacteria</taxon>
        <taxon>Candidatus Eiseniibacteriota</taxon>
    </lineage>
</organism>
<sequence length="161" mass="17095">MRFALLLFVSLALVGCSSGDKNQGKSGTNTTVNTSNIPFRLPSGSDLSALPAEVTVGLNSTMAVEYGSGAVNVMVKEIRDSRCPKGVNCVRAGEAIVTLVVSPLVEGEPVSDHEMKLLSTDEEPTPLGPMGFEVVRVDPYPTKGVQINVADYRATIRVSKR</sequence>
<dbReference type="PROSITE" id="PS51257">
    <property type="entry name" value="PROKAR_LIPOPROTEIN"/>
    <property type="match status" value="1"/>
</dbReference>
<dbReference type="EMBL" id="JABDJR010000310">
    <property type="protein sequence ID" value="NNF06653.1"/>
    <property type="molecule type" value="Genomic_DNA"/>
</dbReference>
<accession>A0A7Y2H2F2</accession>